<dbReference type="InterPro" id="IPR054215">
    <property type="entry name" value="DUF6923"/>
</dbReference>
<feature type="transmembrane region" description="Helical" evidence="2">
    <location>
        <begin position="428"/>
        <end position="447"/>
    </location>
</feature>
<dbReference type="InterPro" id="IPR001434">
    <property type="entry name" value="OmcB-like_DUF11"/>
</dbReference>
<keyword evidence="2" id="KW-0812">Transmembrane</keyword>
<feature type="compositionally biased region" description="Low complexity" evidence="1">
    <location>
        <begin position="394"/>
        <end position="421"/>
    </location>
</feature>
<organism evidence="6 7">
    <name type="scientific">Comamonas odontotermitis</name>
    <dbReference type="NCBI Taxonomy" id="379895"/>
    <lineage>
        <taxon>Bacteria</taxon>
        <taxon>Pseudomonadati</taxon>
        <taxon>Pseudomonadota</taxon>
        <taxon>Betaproteobacteria</taxon>
        <taxon>Burkholderiales</taxon>
        <taxon>Comamonadaceae</taxon>
        <taxon>Comamonas</taxon>
    </lineage>
</organism>
<feature type="domain" description="DUF6923" evidence="5">
    <location>
        <begin position="56"/>
        <end position="273"/>
    </location>
</feature>
<evidence type="ECO:0000259" key="3">
    <source>
        <dbReference type="Pfam" id="PF01345"/>
    </source>
</evidence>
<feature type="domain" description="DUF11" evidence="3">
    <location>
        <begin position="282"/>
        <end position="409"/>
    </location>
</feature>
<dbReference type="NCBIfam" id="TIGR01451">
    <property type="entry name" value="B_ant_repeat"/>
    <property type="match status" value="1"/>
</dbReference>
<dbReference type="Pfam" id="PF18203">
    <property type="entry name" value="IPTL-CTERM"/>
    <property type="match status" value="1"/>
</dbReference>
<evidence type="ECO:0000313" key="7">
    <source>
        <dbReference type="Proteomes" id="UP000562492"/>
    </source>
</evidence>
<name>A0ABR6RFV6_9BURK</name>
<evidence type="ECO:0000256" key="1">
    <source>
        <dbReference type="SAM" id="MobiDB-lite"/>
    </source>
</evidence>
<dbReference type="Pfam" id="PF21959">
    <property type="entry name" value="DUF6923"/>
    <property type="match status" value="1"/>
</dbReference>
<keyword evidence="7" id="KW-1185">Reference proteome</keyword>
<dbReference type="EMBL" id="JACHKZ010000010">
    <property type="protein sequence ID" value="MBB6578024.1"/>
    <property type="molecule type" value="Genomic_DNA"/>
</dbReference>
<dbReference type="Pfam" id="PF01345">
    <property type="entry name" value="DUF11"/>
    <property type="match status" value="1"/>
</dbReference>
<protein>
    <submittedName>
        <fullName evidence="6">Repeat protein (TIGR01451 family)</fullName>
    </submittedName>
</protein>
<reference evidence="6 7" key="1">
    <citation type="submission" date="2020-08" db="EMBL/GenBank/DDBJ databases">
        <title>Functional genomics of gut bacteria from endangered species of beetles.</title>
        <authorList>
            <person name="Carlos-Shanley C."/>
        </authorList>
    </citation>
    <scope>NUCLEOTIDE SEQUENCE [LARGE SCALE GENOMIC DNA]</scope>
    <source>
        <strain evidence="6 7">S00124</strain>
    </source>
</reference>
<keyword evidence="2" id="KW-1133">Transmembrane helix</keyword>
<sequence length="453" mass="45239">MPLLKALPSKNSFFYIPSNLENSSSNNKSFKHLLISAALVLSTVPMAQAACDGRLFLSQDAPTALNSVSTNTNPMLFTGIGATAAVSYNALGFSPTASVLYAMRTDSNGNHLLSVDQGTGAVSDMGAVTGLPATPVYNSGTVGSNGVYYVKPFGNTSVIYAIDTGAMTATAINLSVAFTASDIAWVGGASGGLYSVSDTGQLYGINVADGTVATLGAPDATGGVLGAQFGGTNGMFGSANNGSGFYQINLVTGVKTLIAGSPGSGTNDGANCPDAPIQFPADLSITKTNSQTNYVPGTNVVYTITVRNNGPFTAIGAKVTDVLPSGISTATWSCSASAGGSCTANGAGGIDDTINLAVNATVTYTLTMAIPASFTGNLVNTATVEADGSSASAVNTNPDPDPSNDTATDTDPPATVPPVATATPVPTLGAFGLLALSGVVAGSIGLMRRRKSS</sequence>
<evidence type="ECO:0000259" key="5">
    <source>
        <dbReference type="Pfam" id="PF21959"/>
    </source>
</evidence>
<dbReference type="InterPro" id="IPR026442">
    <property type="entry name" value="IPTL_CTERM"/>
</dbReference>
<dbReference type="SUPFAM" id="SSF69322">
    <property type="entry name" value="Tricorn protease domain 2"/>
    <property type="match status" value="1"/>
</dbReference>
<evidence type="ECO:0000259" key="4">
    <source>
        <dbReference type="Pfam" id="PF18203"/>
    </source>
</evidence>
<feature type="domain" description="IPTL-CTERM protein sorting" evidence="4">
    <location>
        <begin position="423"/>
        <end position="450"/>
    </location>
</feature>
<keyword evidence="2" id="KW-0472">Membrane</keyword>
<accession>A0ABR6RFV6</accession>
<dbReference type="RefSeq" id="WP_184708071.1">
    <property type="nucleotide sequence ID" value="NZ_JACHKZ010000010.1"/>
</dbReference>
<dbReference type="InterPro" id="IPR047589">
    <property type="entry name" value="DUF11_rpt"/>
</dbReference>
<proteinExistence type="predicted"/>
<feature type="region of interest" description="Disordered" evidence="1">
    <location>
        <begin position="389"/>
        <end position="421"/>
    </location>
</feature>
<evidence type="ECO:0000256" key="2">
    <source>
        <dbReference type="SAM" id="Phobius"/>
    </source>
</evidence>
<dbReference type="Proteomes" id="UP000562492">
    <property type="component" value="Unassembled WGS sequence"/>
</dbReference>
<comment type="caution">
    <text evidence="6">The sequence shown here is derived from an EMBL/GenBank/DDBJ whole genome shotgun (WGS) entry which is preliminary data.</text>
</comment>
<evidence type="ECO:0000313" key="6">
    <source>
        <dbReference type="EMBL" id="MBB6578024.1"/>
    </source>
</evidence>
<gene>
    <name evidence="6" type="ORF">HNP33_002092</name>
</gene>